<proteinExistence type="predicted"/>
<accession>A0A1W6SPX3</accession>
<reference evidence="1 2" key="1">
    <citation type="journal article" date="2015" name="Int. J. Syst. Evol. Microbiol.">
        <title>Nitrosospira lacus sp. nov., a psychrotolerant, ammonia-oxidizing bacterium from sandy lake sediment.</title>
        <authorList>
            <person name="Urakawa H."/>
            <person name="Garcia J.C."/>
            <person name="Nielsen J.L."/>
            <person name="Le V.Q."/>
            <person name="Kozlowski J.A."/>
            <person name="Stein L.Y."/>
            <person name="Lim C.K."/>
            <person name="Pommerening-Roser A."/>
            <person name="Martens-Habbena W."/>
            <person name="Stahl D.A."/>
            <person name="Klotz M.G."/>
        </authorList>
    </citation>
    <scope>NUCLEOTIDE SEQUENCE [LARGE SCALE GENOMIC DNA]</scope>
    <source>
        <strain evidence="1 2">APG3</strain>
    </source>
</reference>
<dbReference type="AlphaFoldDB" id="A0A1W6SPX3"/>
<keyword evidence="2" id="KW-1185">Reference proteome</keyword>
<dbReference type="Proteomes" id="UP000012179">
    <property type="component" value="Chromosome"/>
</dbReference>
<dbReference type="EMBL" id="CP021106">
    <property type="protein sequence ID" value="ARO87846.1"/>
    <property type="molecule type" value="Genomic_DNA"/>
</dbReference>
<organism evidence="1 2">
    <name type="scientific">Nitrosospira lacus</name>
    <dbReference type="NCBI Taxonomy" id="1288494"/>
    <lineage>
        <taxon>Bacteria</taxon>
        <taxon>Pseudomonadati</taxon>
        <taxon>Pseudomonadota</taxon>
        <taxon>Betaproteobacteria</taxon>
        <taxon>Nitrosomonadales</taxon>
        <taxon>Nitrosomonadaceae</taxon>
        <taxon>Nitrosospira</taxon>
    </lineage>
</organism>
<gene>
    <name evidence="1" type="ORF">EBAPG3_008750</name>
</gene>
<protein>
    <submittedName>
        <fullName evidence="1">Uncharacterized protein</fullName>
    </submittedName>
</protein>
<evidence type="ECO:0000313" key="2">
    <source>
        <dbReference type="Proteomes" id="UP000012179"/>
    </source>
</evidence>
<evidence type="ECO:0000313" key="1">
    <source>
        <dbReference type="EMBL" id="ARO87846.1"/>
    </source>
</evidence>
<dbReference type="KEGG" id="nlc:EBAPG3_008750"/>
<sequence>MTIKNLTGSGIWLPPLVNGIASGVPATLDSILDADEEEFQVIGDVTIDGGGSKTFGTTGSKIDWLPGASITFASSATLRVGVKKAASIDTANGPPARATIGAAAFDVYKDLIGGTDAITSTTSRSDAMAAGTPFTVTDGDQIAICFHIDIISGTQSVKIRNLATSSAMGYPASTLVTAGPAYSGQACLPNIILTFDDGTLGWITPSCPFSVLDTSSSTIGNGNIRGNIFRVPFPCKISSIAAVMNVQGNYAMELYSTPLGTPSLIESIPVNFRQVGGTSNRMHIKRLMTPRLLSANTDYAIGIKQTTATAQTISQRDINVAAQFESWGLGAECYGATSTAGGTFSPDNSGLRRYAIHTMISALDDGAGGGGAAGMKQSFMNANFSG</sequence>
<name>A0A1W6SPX3_9PROT</name>
<dbReference type="RefSeq" id="WP_004178496.1">
    <property type="nucleotide sequence ID" value="NZ_CP021106.3"/>
</dbReference>